<sequence>MPNIPSSQESATADGLAEPDVSPSGTPSPPHFAFPLLTDAMTQSLLKTYGNSATPAMILGDDSPRRREPMEAPHTPVRHPAAKPHAPWSPGPSLPSSYGYASSPVFVTGSPQSPTTSVATQGASSLSNVPPESRLSRAASPAPTLGALLDRLQVSPSKLEISGEFASPVLVGQDEDGLDVFLPAKEVPAARPTVAGQAAPAVLTVPLSVLAPPHWGAYNHLLTVRGSQLFYVPKDHRED</sequence>
<dbReference type="Proteomes" id="UP000313359">
    <property type="component" value="Unassembled WGS sequence"/>
</dbReference>
<dbReference type="AlphaFoldDB" id="A0A5C2RXF3"/>
<feature type="compositionally biased region" description="Basic and acidic residues" evidence="1">
    <location>
        <begin position="62"/>
        <end position="71"/>
    </location>
</feature>
<feature type="region of interest" description="Disordered" evidence="1">
    <location>
        <begin position="1"/>
        <end position="36"/>
    </location>
</feature>
<feature type="compositionally biased region" description="Polar residues" evidence="1">
    <location>
        <begin position="109"/>
        <end position="130"/>
    </location>
</feature>
<evidence type="ECO:0000256" key="1">
    <source>
        <dbReference type="SAM" id="MobiDB-lite"/>
    </source>
</evidence>
<reference evidence="2" key="1">
    <citation type="journal article" date="2018" name="Genome Biol. Evol.">
        <title>Genomics and development of Lentinus tigrinus, a white-rot wood-decaying mushroom with dimorphic fruiting bodies.</title>
        <authorList>
            <person name="Wu B."/>
            <person name="Xu Z."/>
            <person name="Knudson A."/>
            <person name="Carlson A."/>
            <person name="Chen N."/>
            <person name="Kovaka S."/>
            <person name="LaButti K."/>
            <person name="Lipzen A."/>
            <person name="Pennachio C."/>
            <person name="Riley R."/>
            <person name="Schakwitz W."/>
            <person name="Umezawa K."/>
            <person name="Ohm R.A."/>
            <person name="Grigoriev I.V."/>
            <person name="Nagy L.G."/>
            <person name="Gibbons J."/>
            <person name="Hibbett D."/>
        </authorList>
    </citation>
    <scope>NUCLEOTIDE SEQUENCE [LARGE SCALE GENOMIC DNA]</scope>
    <source>
        <strain evidence="2">ALCF2SS1-6</strain>
    </source>
</reference>
<evidence type="ECO:0000313" key="3">
    <source>
        <dbReference type="Proteomes" id="UP000313359"/>
    </source>
</evidence>
<gene>
    <name evidence="2" type="ORF">L227DRAFT_615123</name>
</gene>
<proteinExistence type="predicted"/>
<feature type="region of interest" description="Disordered" evidence="1">
    <location>
        <begin position="109"/>
        <end position="141"/>
    </location>
</feature>
<accession>A0A5C2RXF3</accession>
<keyword evidence="3" id="KW-1185">Reference proteome</keyword>
<feature type="compositionally biased region" description="Polar residues" evidence="1">
    <location>
        <begin position="1"/>
        <end position="11"/>
    </location>
</feature>
<name>A0A5C2RXF3_9APHY</name>
<protein>
    <submittedName>
        <fullName evidence="2">Uncharacterized protein</fullName>
    </submittedName>
</protein>
<organism evidence="2 3">
    <name type="scientific">Lentinus tigrinus ALCF2SS1-6</name>
    <dbReference type="NCBI Taxonomy" id="1328759"/>
    <lineage>
        <taxon>Eukaryota</taxon>
        <taxon>Fungi</taxon>
        <taxon>Dikarya</taxon>
        <taxon>Basidiomycota</taxon>
        <taxon>Agaricomycotina</taxon>
        <taxon>Agaricomycetes</taxon>
        <taxon>Polyporales</taxon>
        <taxon>Polyporaceae</taxon>
        <taxon>Lentinus</taxon>
    </lineage>
</organism>
<evidence type="ECO:0000313" key="2">
    <source>
        <dbReference type="EMBL" id="RPD55732.1"/>
    </source>
</evidence>
<feature type="region of interest" description="Disordered" evidence="1">
    <location>
        <begin position="48"/>
        <end position="94"/>
    </location>
</feature>
<dbReference type="EMBL" id="ML122293">
    <property type="protein sequence ID" value="RPD55732.1"/>
    <property type="molecule type" value="Genomic_DNA"/>
</dbReference>